<keyword evidence="1" id="KW-1133">Transmembrane helix</keyword>
<accession>A0A6G1KM36</accession>
<dbReference type="AlphaFoldDB" id="A0A6G1KM36"/>
<protein>
    <recommendedName>
        <fullName evidence="4">Transmembrane protein</fullName>
    </recommendedName>
</protein>
<feature type="transmembrane region" description="Helical" evidence="1">
    <location>
        <begin position="32"/>
        <end position="53"/>
    </location>
</feature>
<evidence type="ECO:0000256" key="1">
    <source>
        <dbReference type="SAM" id="Phobius"/>
    </source>
</evidence>
<organism evidence="2 3">
    <name type="scientific">Pleomassaria siparia CBS 279.74</name>
    <dbReference type="NCBI Taxonomy" id="1314801"/>
    <lineage>
        <taxon>Eukaryota</taxon>
        <taxon>Fungi</taxon>
        <taxon>Dikarya</taxon>
        <taxon>Ascomycota</taxon>
        <taxon>Pezizomycotina</taxon>
        <taxon>Dothideomycetes</taxon>
        <taxon>Pleosporomycetidae</taxon>
        <taxon>Pleosporales</taxon>
        <taxon>Pleomassariaceae</taxon>
        <taxon>Pleomassaria</taxon>
    </lineage>
</organism>
<dbReference type="EMBL" id="MU005765">
    <property type="protein sequence ID" value="KAF2713693.1"/>
    <property type="molecule type" value="Genomic_DNA"/>
</dbReference>
<dbReference type="Proteomes" id="UP000799428">
    <property type="component" value="Unassembled WGS sequence"/>
</dbReference>
<evidence type="ECO:0000313" key="3">
    <source>
        <dbReference type="Proteomes" id="UP000799428"/>
    </source>
</evidence>
<sequence>MLRLKLEHVQKGGGVKAPPGLGNGNKKQSTTFSLSLSLLCLLYMSSFFFLFFSRAILPSFLFLSSAFFFLSFLGKYLSRSKALRFTPEIFPIWNRFTVIPTPPHAHIIRRFNISGPARSFTIQYNTVRTRTDR</sequence>
<name>A0A6G1KM36_9PLEO</name>
<proteinExistence type="predicted"/>
<evidence type="ECO:0000313" key="2">
    <source>
        <dbReference type="EMBL" id="KAF2713693.1"/>
    </source>
</evidence>
<keyword evidence="1" id="KW-0812">Transmembrane</keyword>
<keyword evidence="3" id="KW-1185">Reference proteome</keyword>
<reference evidence="2" key="1">
    <citation type="journal article" date="2020" name="Stud. Mycol.">
        <title>101 Dothideomycetes genomes: a test case for predicting lifestyles and emergence of pathogens.</title>
        <authorList>
            <person name="Haridas S."/>
            <person name="Albert R."/>
            <person name="Binder M."/>
            <person name="Bloem J."/>
            <person name="Labutti K."/>
            <person name="Salamov A."/>
            <person name="Andreopoulos B."/>
            <person name="Baker S."/>
            <person name="Barry K."/>
            <person name="Bills G."/>
            <person name="Bluhm B."/>
            <person name="Cannon C."/>
            <person name="Castanera R."/>
            <person name="Culley D."/>
            <person name="Daum C."/>
            <person name="Ezra D."/>
            <person name="Gonzalez J."/>
            <person name="Henrissat B."/>
            <person name="Kuo A."/>
            <person name="Liang C."/>
            <person name="Lipzen A."/>
            <person name="Lutzoni F."/>
            <person name="Magnuson J."/>
            <person name="Mondo S."/>
            <person name="Nolan M."/>
            <person name="Ohm R."/>
            <person name="Pangilinan J."/>
            <person name="Park H.-J."/>
            <person name="Ramirez L."/>
            <person name="Alfaro M."/>
            <person name="Sun H."/>
            <person name="Tritt A."/>
            <person name="Yoshinaga Y."/>
            <person name="Zwiers L.-H."/>
            <person name="Turgeon B."/>
            <person name="Goodwin S."/>
            <person name="Spatafora J."/>
            <person name="Crous P."/>
            <person name="Grigoriev I."/>
        </authorList>
    </citation>
    <scope>NUCLEOTIDE SEQUENCE</scope>
    <source>
        <strain evidence="2">CBS 279.74</strain>
    </source>
</reference>
<evidence type="ECO:0008006" key="4">
    <source>
        <dbReference type="Google" id="ProtNLM"/>
    </source>
</evidence>
<keyword evidence="1" id="KW-0472">Membrane</keyword>
<gene>
    <name evidence="2" type="ORF">K504DRAFT_144348</name>
</gene>
<feature type="transmembrane region" description="Helical" evidence="1">
    <location>
        <begin position="59"/>
        <end position="77"/>
    </location>
</feature>